<dbReference type="OrthoDB" id="2065033at2"/>
<gene>
    <name evidence="2" type="ORF">SAMN05444955_10784</name>
</gene>
<keyword evidence="1" id="KW-0812">Transmembrane</keyword>
<feature type="transmembrane region" description="Helical" evidence="1">
    <location>
        <begin position="116"/>
        <end position="137"/>
    </location>
</feature>
<dbReference type="AlphaFoldDB" id="A0A1H8EQF8"/>
<dbReference type="Pfam" id="PF01944">
    <property type="entry name" value="SpoIIM"/>
    <property type="match status" value="1"/>
</dbReference>
<feature type="transmembrane region" description="Helical" evidence="1">
    <location>
        <begin position="21"/>
        <end position="42"/>
    </location>
</feature>
<protein>
    <submittedName>
        <fullName evidence="2">Stage II sporulation protein M</fullName>
    </submittedName>
</protein>
<reference evidence="2 3" key="1">
    <citation type="submission" date="2016-10" db="EMBL/GenBank/DDBJ databases">
        <authorList>
            <person name="de Groot N.N."/>
        </authorList>
    </citation>
    <scope>NUCLEOTIDE SEQUENCE [LARGE SCALE GENOMIC DNA]</scope>
    <source>
        <strain evidence="2 3">DSM 46701</strain>
    </source>
</reference>
<evidence type="ECO:0000256" key="1">
    <source>
        <dbReference type="SAM" id="Phobius"/>
    </source>
</evidence>
<feature type="transmembrane region" description="Helical" evidence="1">
    <location>
        <begin position="175"/>
        <end position="202"/>
    </location>
</feature>
<name>A0A1H8EQF8_9BACL</name>
<keyword evidence="3" id="KW-1185">Reference proteome</keyword>
<dbReference type="NCBIfam" id="TIGR02831">
    <property type="entry name" value="spo_II_M"/>
    <property type="match status" value="1"/>
</dbReference>
<keyword evidence="1" id="KW-1133">Transmembrane helix</keyword>
<evidence type="ECO:0000313" key="2">
    <source>
        <dbReference type="EMBL" id="SEN20998.1"/>
    </source>
</evidence>
<accession>A0A1H8EQF8</accession>
<dbReference type="InterPro" id="IPR002798">
    <property type="entry name" value="SpoIIM-like"/>
</dbReference>
<dbReference type="EMBL" id="FOCQ01000007">
    <property type="protein sequence ID" value="SEN20998.1"/>
    <property type="molecule type" value="Genomic_DNA"/>
</dbReference>
<dbReference type="STRING" id="1173111.SAMN05444955_10784"/>
<proteinExistence type="predicted"/>
<keyword evidence="1" id="KW-0472">Membrane</keyword>
<sequence length="224" mass="25051">MNKKRKSQWSQTLQVHVQNQKSLYIFVTVLFMMGVIFGAVIVNTLDPEQKEGLINYLSYFFRGLEQNSIAEPEMAFQHALGDHLKTVGLMWILGLSVIGIPVLLVFIFLKGLVIGFTVGFLVSQLSWKGLWFAFVSVVPQNLLVIPAIIIVSVAGIHFSMLLVRNRLIHHRGTIYPQFVSFSILVTGMAAILLLSAIFVAYVSPHLMRHAIPTVGFLTLHAAYN</sequence>
<feature type="transmembrane region" description="Helical" evidence="1">
    <location>
        <begin position="143"/>
        <end position="163"/>
    </location>
</feature>
<dbReference type="RefSeq" id="WP_089967830.1">
    <property type="nucleotide sequence ID" value="NZ_FOCQ01000007.1"/>
</dbReference>
<evidence type="ECO:0000313" key="3">
    <source>
        <dbReference type="Proteomes" id="UP000199695"/>
    </source>
</evidence>
<dbReference type="Proteomes" id="UP000199695">
    <property type="component" value="Unassembled WGS sequence"/>
</dbReference>
<feature type="transmembrane region" description="Helical" evidence="1">
    <location>
        <begin position="89"/>
        <end position="109"/>
    </location>
</feature>
<dbReference type="InterPro" id="IPR014196">
    <property type="entry name" value="SpoIIM"/>
</dbReference>
<dbReference type="PIRSF" id="PIRSF038973">
    <property type="entry name" value="SpoIIM"/>
    <property type="match status" value="1"/>
</dbReference>
<organism evidence="2 3">
    <name type="scientific">Lihuaxuella thermophila</name>
    <dbReference type="NCBI Taxonomy" id="1173111"/>
    <lineage>
        <taxon>Bacteria</taxon>
        <taxon>Bacillati</taxon>
        <taxon>Bacillota</taxon>
        <taxon>Bacilli</taxon>
        <taxon>Bacillales</taxon>
        <taxon>Thermoactinomycetaceae</taxon>
        <taxon>Lihuaxuella</taxon>
    </lineage>
</organism>